<organism evidence="1 2">
    <name type="scientific">Ilyobacter polytropus (strain ATCC 51220 / DSM 2926 / LMG 16218 / CuHBu1)</name>
    <dbReference type="NCBI Taxonomy" id="572544"/>
    <lineage>
        <taxon>Bacteria</taxon>
        <taxon>Fusobacteriati</taxon>
        <taxon>Fusobacteriota</taxon>
        <taxon>Fusobacteriia</taxon>
        <taxon>Fusobacteriales</taxon>
        <taxon>Fusobacteriaceae</taxon>
        <taxon>Ilyobacter</taxon>
    </lineage>
</organism>
<dbReference type="HOGENOM" id="CLU_2142488_0_0_0"/>
<evidence type="ECO:0000313" key="2">
    <source>
        <dbReference type="Proteomes" id="UP000006875"/>
    </source>
</evidence>
<sequence>MDKKYRMIETNDLGKEISIEYPDAFIVEKFTPLIERIEANKPKLLEPLKNLRNEIGEDDFEKYFNTLLDIKKFENKMMITTDRNINRSIITRQFMDNIHRCFDVDSVRIIVQ</sequence>
<accession>E3H8Y3</accession>
<keyword evidence="2" id="KW-1185">Reference proteome</keyword>
<evidence type="ECO:0000313" key="1">
    <source>
        <dbReference type="EMBL" id="ADO83537.1"/>
    </source>
</evidence>
<dbReference type="STRING" id="572544.Ilyop_1766"/>
<name>E3H8Y3_ILYPC</name>
<dbReference type="Proteomes" id="UP000006875">
    <property type="component" value="Chromosome"/>
</dbReference>
<proteinExistence type="predicted"/>
<gene>
    <name evidence="1" type="ordered locus">Ilyop_1766</name>
</gene>
<protein>
    <submittedName>
        <fullName evidence="1">Uncharacterized protein</fullName>
    </submittedName>
</protein>
<dbReference type="RefSeq" id="WP_013388200.1">
    <property type="nucleotide sequence ID" value="NC_014632.1"/>
</dbReference>
<dbReference type="KEGG" id="ipo:Ilyop_1766"/>
<reference evidence="1 2" key="1">
    <citation type="journal article" date="2010" name="Stand. Genomic Sci.">
        <title>Complete genome sequence of Ilyobacter polytropus type strain (CuHbu1).</title>
        <authorList>
            <person name="Sikorski J."/>
            <person name="Chertkov O."/>
            <person name="Lapidus A."/>
            <person name="Nolan M."/>
            <person name="Lucas S."/>
            <person name="Del Rio T.G."/>
            <person name="Tice H."/>
            <person name="Cheng J.F."/>
            <person name="Tapia R."/>
            <person name="Han C."/>
            <person name="Goodwin L."/>
            <person name="Pitluck S."/>
            <person name="Liolios K."/>
            <person name="Ivanova N."/>
            <person name="Mavromatis K."/>
            <person name="Mikhailova N."/>
            <person name="Pati A."/>
            <person name="Chen A."/>
            <person name="Palaniappan K."/>
            <person name="Land M."/>
            <person name="Hauser L."/>
            <person name="Chang Y.J."/>
            <person name="Jeffries C.D."/>
            <person name="Brambilla E."/>
            <person name="Yasawong M."/>
            <person name="Rohde M."/>
            <person name="Pukall R."/>
            <person name="Spring S."/>
            <person name="Goker M."/>
            <person name="Woyke T."/>
            <person name="Bristow J."/>
            <person name="Eisen J.A."/>
            <person name="Markowitz V."/>
            <person name="Hugenholtz P."/>
            <person name="Kyrpides N.C."/>
            <person name="Klenk H.P."/>
        </authorList>
    </citation>
    <scope>NUCLEOTIDE SEQUENCE [LARGE SCALE GENOMIC DNA]</scope>
    <source>
        <strain evidence="2">ATCC 51220 / DSM 2926 / LMG 16218 / CuHBu1</strain>
    </source>
</reference>
<dbReference type="AlphaFoldDB" id="E3H8Y3"/>
<dbReference type="EMBL" id="CP002281">
    <property type="protein sequence ID" value="ADO83537.1"/>
    <property type="molecule type" value="Genomic_DNA"/>
</dbReference>